<dbReference type="GO" id="GO:0005858">
    <property type="term" value="C:axonemal dynein complex"/>
    <property type="evidence" value="ECO:0007669"/>
    <property type="project" value="TreeGrafter"/>
</dbReference>
<feature type="region of interest" description="Disordered" evidence="1">
    <location>
        <begin position="457"/>
        <end position="488"/>
    </location>
</feature>
<proteinExistence type="predicted"/>
<sequence>MLGLGPGQSQQQQSPAAAALPPHLQELLLQVVAGLRGATLAGVGDAPAAAAAQGAAGAFDGERAHLSALVATDELDYWAQLAVGPAGAPLTRAAQQVSAALEPLRRLLADLEAGALEGDWEGGRDACARAADALRTVWGVRLEGQRGGAWAVVQARVQHFMGLIGSSLARYCQAKLRSFDLWRTAFGLVKPQLIGAGQLLEAWAQECKALVQDWAAGADGSGRRWVGPAWADARAAQLQERIEEIYDLREMAEELVALLSADDSAAPAVRGAFAPLQQLRPHALAVGSEPAAAAWRGAVAEFDERMASVEARVVARLKEMLGTSLLPSLAAATARHAADKGAGAAGQAPAHAAAQAALAELAGVGALLSRLSGVEALTGERKALTKHIDAFLEQLQSELDDQRGAAAAITAAAGDRDDTADVSSIASLISWAAQCHAKASKAREVLLLLAGRRRRRSGQGGAVDDDSGTRRASGERAGGSGSGPTDGRAGAADVAACLGVADELRKELDAFSRETLEEWQESTASWLSGVASWKGSKLMSFDAASRHVNAHFSESLVVLLREVRQLQALGVRLRKDIMAEVEVASKFYRYGMVLRQCAHFYNTIGSQMIESQKPLMLADALEFEKVLTAPRDGQGREITWRSAAALDGYVRRLSEVSDRLAERNRRLRGVHGQLGRVVVGLMETDLVRHKDSIMKNNV</sequence>
<accession>A0A0D2NET5</accession>
<evidence type="ECO:0000313" key="4">
    <source>
        <dbReference type="Proteomes" id="UP000054498"/>
    </source>
</evidence>
<feature type="domain" description="Dynein heavy chain tail" evidence="2">
    <location>
        <begin position="492"/>
        <end position="629"/>
    </location>
</feature>
<dbReference type="RefSeq" id="XP_013902680.1">
    <property type="nucleotide sequence ID" value="XM_014047226.1"/>
</dbReference>
<evidence type="ECO:0000313" key="3">
    <source>
        <dbReference type="EMBL" id="KIZ03661.1"/>
    </source>
</evidence>
<dbReference type="InterPro" id="IPR013594">
    <property type="entry name" value="Dynein_heavy_tail"/>
</dbReference>
<dbReference type="PANTHER" id="PTHR46532">
    <property type="entry name" value="MALE FERTILITY FACTOR KL5"/>
    <property type="match status" value="1"/>
</dbReference>
<dbReference type="AlphaFoldDB" id="A0A0D2NET5"/>
<dbReference type="GO" id="GO:0045505">
    <property type="term" value="F:dynein intermediate chain binding"/>
    <property type="evidence" value="ECO:0007669"/>
    <property type="project" value="InterPro"/>
</dbReference>
<gene>
    <name evidence="3" type="ORF">MNEG_4292</name>
</gene>
<dbReference type="InterPro" id="IPR026983">
    <property type="entry name" value="DHC"/>
</dbReference>
<dbReference type="KEGG" id="mng:MNEG_4292"/>
<keyword evidence="4" id="KW-1185">Reference proteome</keyword>
<evidence type="ECO:0000256" key="1">
    <source>
        <dbReference type="SAM" id="MobiDB-lite"/>
    </source>
</evidence>
<dbReference type="STRING" id="145388.A0A0D2NET5"/>
<dbReference type="PANTHER" id="PTHR46532:SF15">
    <property type="entry name" value="CYTOPLASMIC DYNEIN 2 HEAVY CHAIN 1"/>
    <property type="match status" value="1"/>
</dbReference>
<reference evidence="3 4" key="1">
    <citation type="journal article" date="2013" name="BMC Genomics">
        <title>Reconstruction of the lipid metabolism for the microalga Monoraphidium neglectum from its genome sequence reveals characteristics suitable for biofuel production.</title>
        <authorList>
            <person name="Bogen C."/>
            <person name="Al-Dilaimi A."/>
            <person name="Albersmeier A."/>
            <person name="Wichmann J."/>
            <person name="Grundmann M."/>
            <person name="Rupp O."/>
            <person name="Lauersen K.J."/>
            <person name="Blifernez-Klassen O."/>
            <person name="Kalinowski J."/>
            <person name="Goesmann A."/>
            <person name="Mussgnug J.H."/>
            <person name="Kruse O."/>
        </authorList>
    </citation>
    <scope>NUCLEOTIDE SEQUENCE [LARGE SCALE GENOMIC DNA]</scope>
    <source>
        <strain evidence="3 4">SAG 48.87</strain>
    </source>
</reference>
<protein>
    <submittedName>
        <fullName evidence="3">Cytoplasmic dynein 2 heavy chain 1</fullName>
    </submittedName>
</protein>
<dbReference type="EMBL" id="KK100808">
    <property type="protein sequence ID" value="KIZ03661.1"/>
    <property type="molecule type" value="Genomic_DNA"/>
</dbReference>
<organism evidence="3 4">
    <name type="scientific">Monoraphidium neglectum</name>
    <dbReference type="NCBI Taxonomy" id="145388"/>
    <lineage>
        <taxon>Eukaryota</taxon>
        <taxon>Viridiplantae</taxon>
        <taxon>Chlorophyta</taxon>
        <taxon>core chlorophytes</taxon>
        <taxon>Chlorophyceae</taxon>
        <taxon>CS clade</taxon>
        <taxon>Sphaeropleales</taxon>
        <taxon>Selenastraceae</taxon>
        <taxon>Monoraphidium</taxon>
    </lineage>
</organism>
<dbReference type="Proteomes" id="UP000054498">
    <property type="component" value="Unassembled WGS sequence"/>
</dbReference>
<evidence type="ECO:0000259" key="2">
    <source>
        <dbReference type="Pfam" id="PF08385"/>
    </source>
</evidence>
<name>A0A0D2NET5_9CHLO</name>
<dbReference type="GeneID" id="25737170"/>
<dbReference type="Pfam" id="PF08385">
    <property type="entry name" value="DHC_N1"/>
    <property type="match status" value="1"/>
</dbReference>
<dbReference type="GO" id="GO:0051959">
    <property type="term" value="F:dynein light intermediate chain binding"/>
    <property type="evidence" value="ECO:0007669"/>
    <property type="project" value="InterPro"/>
</dbReference>
<dbReference type="OrthoDB" id="447173at2759"/>
<dbReference type="GO" id="GO:0007018">
    <property type="term" value="P:microtubule-based movement"/>
    <property type="evidence" value="ECO:0007669"/>
    <property type="project" value="InterPro"/>
</dbReference>